<evidence type="ECO:0000256" key="2">
    <source>
        <dbReference type="SAM" id="SignalP"/>
    </source>
</evidence>
<evidence type="ECO:0000313" key="3">
    <source>
        <dbReference type="EMBL" id="OLT57868.1"/>
    </source>
</evidence>
<name>A0A1U7MVX1_9CYAN</name>
<reference evidence="3 4" key="1">
    <citation type="submission" date="2016-10" db="EMBL/GenBank/DDBJ databases">
        <title>Comparative genomics uncovers the prolific and rare metabolic potential of the cyanobacterial genus Moorea.</title>
        <authorList>
            <person name="Leao T."/>
            <person name="Castelao G."/>
            <person name="Korobeynikov A."/>
            <person name="Monroe E.A."/>
            <person name="Podell S."/>
            <person name="Glukhov E."/>
            <person name="Allen E."/>
            <person name="Gerwick W.H."/>
            <person name="Gerwick L."/>
        </authorList>
    </citation>
    <scope>NUCLEOTIDE SEQUENCE [LARGE SCALE GENOMIC DNA]</scope>
    <source>
        <strain evidence="3 4">PNG5-198</strain>
    </source>
</reference>
<keyword evidence="2" id="KW-0732">Signal</keyword>
<feature type="coiled-coil region" evidence="1">
    <location>
        <begin position="72"/>
        <end position="99"/>
    </location>
</feature>
<keyword evidence="4" id="KW-1185">Reference proteome</keyword>
<keyword evidence="1" id="KW-0175">Coiled coil</keyword>
<organism evidence="3 4">
    <name type="scientific">Moorena bouillonii PNG</name>
    <dbReference type="NCBI Taxonomy" id="568701"/>
    <lineage>
        <taxon>Bacteria</taxon>
        <taxon>Bacillati</taxon>
        <taxon>Cyanobacteriota</taxon>
        <taxon>Cyanophyceae</taxon>
        <taxon>Coleofasciculales</taxon>
        <taxon>Coleofasciculaceae</taxon>
        <taxon>Moorena</taxon>
    </lineage>
</organism>
<feature type="signal peptide" evidence="2">
    <location>
        <begin position="1"/>
        <end position="26"/>
    </location>
</feature>
<dbReference type="EMBL" id="MKZS01000001">
    <property type="protein sequence ID" value="OLT57868.1"/>
    <property type="molecule type" value="Genomic_DNA"/>
</dbReference>
<sequence>MNIKRFSLLAGIAAITLTSFPMAVNAEELPPFLSNLNITDQQKEQFEDIINNTDSKIEDILTPDQQRRFETIKVLRRQLRDAREGLNLSEEQLKQMQDINRSARYEMRGILTEEQRQQIRQEIGAFRGKGPLRRRFFQN</sequence>
<evidence type="ECO:0000256" key="1">
    <source>
        <dbReference type="SAM" id="Coils"/>
    </source>
</evidence>
<proteinExistence type="predicted"/>
<dbReference type="RefSeq" id="WP_075895856.1">
    <property type="nucleotide sequence ID" value="NZ_MKZS01000001.1"/>
</dbReference>
<accession>A0A1U7MVX1</accession>
<evidence type="ECO:0000313" key="4">
    <source>
        <dbReference type="Proteomes" id="UP000186657"/>
    </source>
</evidence>
<dbReference type="AlphaFoldDB" id="A0A1U7MVX1"/>
<dbReference type="Proteomes" id="UP000186657">
    <property type="component" value="Unassembled WGS sequence"/>
</dbReference>
<feature type="chain" id="PRO_5012143254" evidence="2">
    <location>
        <begin position="27"/>
        <end position="139"/>
    </location>
</feature>
<gene>
    <name evidence="3" type="ORF">BJP37_01215</name>
</gene>
<protein>
    <submittedName>
        <fullName evidence="3">Uncharacterized protein</fullName>
    </submittedName>
</protein>
<comment type="caution">
    <text evidence="3">The sequence shown here is derived from an EMBL/GenBank/DDBJ whole genome shotgun (WGS) entry which is preliminary data.</text>
</comment>